<comment type="caution">
    <text evidence="2">The sequence shown here is derived from an EMBL/GenBank/DDBJ whole genome shotgun (WGS) entry which is preliminary data.</text>
</comment>
<feature type="transmembrane region" description="Helical" evidence="1">
    <location>
        <begin position="102"/>
        <end position="120"/>
    </location>
</feature>
<dbReference type="GO" id="GO:0022857">
    <property type="term" value="F:transmembrane transporter activity"/>
    <property type="evidence" value="ECO:0007669"/>
    <property type="project" value="InterPro"/>
</dbReference>
<feature type="transmembrane region" description="Helical" evidence="1">
    <location>
        <begin position="165"/>
        <end position="184"/>
    </location>
</feature>
<feature type="transmembrane region" description="Helical" evidence="1">
    <location>
        <begin position="237"/>
        <end position="255"/>
    </location>
</feature>
<dbReference type="Proteomes" id="UP000297951">
    <property type="component" value="Unassembled WGS sequence"/>
</dbReference>
<dbReference type="OrthoDB" id="5118341at2"/>
<evidence type="ECO:0000256" key="1">
    <source>
        <dbReference type="SAM" id="Phobius"/>
    </source>
</evidence>
<organism evidence="2 3">
    <name type="scientific">Rothia nasimurium</name>
    <dbReference type="NCBI Taxonomy" id="85336"/>
    <lineage>
        <taxon>Bacteria</taxon>
        <taxon>Bacillati</taxon>
        <taxon>Actinomycetota</taxon>
        <taxon>Actinomycetes</taxon>
        <taxon>Micrococcales</taxon>
        <taxon>Micrococcaceae</taxon>
        <taxon>Rothia</taxon>
    </lineage>
</organism>
<proteinExistence type="predicted"/>
<feature type="transmembrane region" description="Helical" evidence="1">
    <location>
        <begin position="267"/>
        <end position="286"/>
    </location>
</feature>
<dbReference type="AlphaFoldDB" id="A0A4Y9F1S0"/>
<keyword evidence="1" id="KW-1133">Transmembrane helix</keyword>
<feature type="transmembrane region" description="Helical" evidence="1">
    <location>
        <begin position="354"/>
        <end position="373"/>
    </location>
</feature>
<gene>
    <name evidence="2" type="ORF">E4U03_11545</name>
</gene>
<dbReference type="RefSeq" id="WP_135013878.1">
    <property type="nucleotide sequence ID" value="NZ_JADGLK010000058.1"/>
</dbReference>
<feature type="transmembrane region" description="Helical" evidence="1">
    <location>
        <begin position="292"/>
        <end position="312"/>
    </location>
</feature>
<accession>A0A4Y9F1S0</accession>
<name>A0A4Y9F1S0_9MICC</name>
<dbReference type="PANTHER" id="PTHR23530">
    <property type="entry name" value="TRANSPORT PROTEIN-RELATED"/>
    <property type="match status" value="1"/>
</dbReference>
<dbReference type="EMBL" id="SPQC01000058">
    <property type="protein sequence ID" value="TFU20376.1"/>
    <property type="molecule type" value="Genomic_DNA"/>
</dbReference>
<feature type="transmembrane region" description="Helical" evidence="1">
    <location>
        <begin position="77"/>
        <end position="96"/>
    </location>
</feature>
<reference evidence="2 3" key="1">
    <citation type="submission" date="2019-03" db="EMBL/GenBank/DDBJ databases">
        <title>Diversity of the mouse oral microbiome.</title>
        <authorList>
            <person name="Joseph S."/>
            <person name="Aduse-Opoku J."/>
            <person name="Curtis M."/>
            <person name="Wade W."/>
            <person name="Hashim A."/>
        </authorList>
    </citation>
    <scope>NUCLEOTIDE SEQUENCE [LARGE SCALE GENOMIC DNA]</scope>
    <source>
        <strain evidence="3">irhom_31</strain>
    </source>
</reference>
<feature type="transmembrane region" description="Helical" evidence="1">
    <location>
        <begin position="324"/>
        <end position="348"/>
    </location>
</feature>
<keyword evidence="1" id="KW-0812">Transmembrane</keyword>
<dbReference type="InterPro" id="IPR053160">
    <property type="entry name" value="MFS_DHA3_Transporter"/>
</dbReference>
<feature type="transmembrane region" description="Helical" evidence="1">
    <location>
        <begin position="45"/>
        <end position="65"/>
    </location>
</feature>
<sequence>MNQLLCKKNIPFLYLIFSVAGVGAFSATDNLYWDFSGYSIWEISLMASLFNIGVAIAELPFAIYFDNYSNKKSLQIANILRIISFTIFFIDGNIYWILFGQLVAGVGYAASSGSSEALILNNMPRDNGSDRVMFLGYSKIYFITSLTALISGALGIGIYHIYPQGIWALAISFFALSLITIFFLEDKVTQETQVPLKDFLVGLNVVFKEKTTYLLILVNSAAVAPFIIWQIKIGRESLLYLFLGFFAMKLFATLASPFLRSIKISKSTVYTICVYNIIAVALFSIIEQTLLAVLFFGFHVFGQAMITIFSYGEFHSKIENSIRASASSIVSLLDSAVVLLIAPLVGFLASEINIGSAILVSSISYLIILIYIFSIRKYIEIK</sequence>
<evidence type="ECO:0000313" key="2">
    <source>
        <dbReference type="EMBL" id="TFU20376.1"/>
    </source>
</evidence>
<protein>
    <submittedName>
        <fullName evidence="2">MFS transporter</fullName>
    </submittedName>
</protein>
<feature type="transmembrane region" description="Helical" evidence="1">
    <location>
        <begin position="12"/>
        <end position="33"/>
    </location>
</feature>
<dbReference type="InterPro" id="IPR036259">
    <property type="entry name" value="MFS_trans_sf"/>
</dbReference>
<evidence type="ECO:0000313" key="3">
    <source>
        <dbReference type="Proteomes" id="UP000297951"/>
    </source>
</evidence>
<feature type="transmembrane region" description="Helical" evidence="1">
    <location>
        <begin position="213"/>
        <end position="231"/>
    </location>
</feature>
<dbReference type="Pfam" id="PF07690">
    <property type="entry name" value="MFS_1"/>
    <property type="match status" value="1"/>
</dbReference>
<dbReference type="SUPFAM" id="SSF103473">
    <property type="entry name" value="MFS general substrate transporter"/>
    <property type="match status" value="1"/>
</dbReference>
<dbReference type="Gene3D" id="1.20.1250.20">
    <property type="entry name" value="MFS general substrate transporter like domains"/>
    <property type="match status" value="1"/>
</dbReference>
<dbReference type="PANTHER" id="PTHR23530:SF1">
    <property type="entry name" value="PERMEASE, MAJOR FACILITATOR SUPERFAMILY-RELATED"/>
    <property type="match status" value="1"/>
</dbReference>
<feature type="transmembrane region" description="Helical" evidence="1">
    <location>
        <begin position="140"/>
        <end position="159"/>
    </location>
</feature>
<dbReference type="InterPro" id="IPR011701">
    <property type="entry name" value="MFS"/>
</dbReference>
<keyword evidence="1" id="KW-0472">Membrane</keyword>